<dbReference type="InterPro" id="IPR011989">
    <property type="entry name" value="ARM-like"/>
</dbReference>
<reference evidence="4 5" key="1">
    <citation type="submission" date="2024-01" db="EMBL/GenBank/DDBJ databases">
        <title>Comparative genomics of Cryptococcus and Kwoniella reveals pathogenesis evolution and contrasting modes of karyotype evolution via chromosome fusion or intercentromeric recombination.</title>
        <authorList>
            <person name="Coelho M.A."/>
            <person name="David-Palma M."/>
            <person name="Shea T."/>
            <person name="Bowers K."/>
            <person name="McGinley-Smith S."/>
            <person name="Mohammad A.W."/>
            <person name="Gnirke A."/>
            <person name="Yurkov A.M."/>
            <person name="Nowrousian M."/>
            <person name="Sun S."/>
            <person name="Cuomo C.A."/>
            <person name="Heitman J."/>
        </authorList>
    </citation>
    <scope>NUCLEOTIDE SEQUENCE [LARGE SCALE GENOMIC DNA]</scope>
    <source>
        <strain evidence="4">CBS 11374</strain>
    </source>
</reference>
<name>A0ABZ1CW95_9TREE</name>
<dbReference type="SUPFAM" id="SSF48371">
    <property type="entry name" value="ARM repeat"/>
    <property type="match status" value="1"/>
</dbReference>
<comment type="subcellular location">
    <subcellularLocation>
        <location evidence="1">Cytoplasm</location>
    </subcellularLocation>
</comment>
<dbReference type="RefSeq" id="XP_062790558.1">
    <property type="nucleotide sequence ID" value="XM_062934507.1"/>
</dbReference>
<keyword evidence="2" id="KW-0963">Cytoplasm</keyword>
<accession>A0ABZ1CW95</accession>
<dbReference type="EMBL" id="CP141883">
    <property type="protein sequence ID" value="WRT65818.1"/>
    <property type="molecule type" value="Genomic_DNA"/>
</dbReference>
<proteinExistence type="predicted"/>
<dbReference type="GeneID" id="87954898"/>
<sequence length="777" mass="83833">MSQKDFEKPLSHLLKRLASASSTLPSLSQEEVSLLANASIPTASRQSRSIAFLCISKYCDTVAQRPSSTPETITSHIYSTFEPYLNTTFIPDKEDQATGTESCLPITHLLGSLFPLSPDAIVRLLTTPLGDAGDALGILLEVAELPSPLQPALAELLIAAAGTKSGRQMVRSRTMEWLKGAMDYGQGNEELGVLCAVALSKMSREEDIVTTQTQSNEKNGLSNIEIGMDDETLCRKLMSHIQSSSPTPSPSSSSSTAITSTVEGLAILSLRPANKILLSSSPQFLISLMSLSPFISPKGGSLPVTPRGSMDLSASMDPVDNGLCYGLTTIFVNLTGPKVILSAEDQQIAKLRSMALSANKSKLHQNNDDNPDDVDDDEEVKKRTKAVLKAGIVGALSGLARSESRLVKEGLGRLCRNLVEDPIDRLPFIRDGGFKVLSTIVRDLLNASTTKPSSSSTNPINPSSVGEIDVLPCFQALSKMIITTPPNLLFPPPHLTTSLNSLTPLYHLLIHPSSNSLQRFEALMALTNLASIDPFISNKITEASLKPLKSDTSWKGSGREESISIVSKIEESLLDDNELIRRASTQLICNLVSCQKGYEYFSGEGQNKDSTMRDGRVKSRLNTLLVLSGIDDLQTRLAAGGALAIITESEKACNSLFSITSEGSSIKTTKSVWERVLTLLQPDEEEEYDDEGEKIPVISSTPSLPNPDLVLRGVIVLLNLITYTVNLSDENRIKGLQAIKHANVGDRLIGVVRLKGIGEEVLAPTVEALKMLKKAQN</sequence>
<protein>
    <recommendedName>
        <fullName evidence="3">UNC-45/Cro1/She4 central domain-containing protein</fullName>
    </recommendedName>
</protein>
<evidence type="ECO:0000256" key="1">
    <source>
        <dbReference type="ARBA" id="ARBA00004496"/>
    </source>
</evidence>
<dbReference type="PANTHER" id="PTHR45994:SF1">
    <property type="entry name" value="FI21225P1"/>
    <property type="match status" value="1"/>
</dbReference>
<dbReference type="PANTHER" id="PTHR45994">
    <property type="entry name" value="FI21225P1"/>
    <property type="match status" value="1"/>
</dbReference>
<evidence type="ECO:0000313" key="5">
    <source>
        <dbReference type="Proteomes" id="UP001329825"/>
    </source>
</evidence>
<dbReference type="Gene3D" id="1.25.10.10">
    <property type="entry name" value="Leucine-rich Repeat Variant"/>
    <property type="match status" value="1"/>
</dbReference>
<feature type="domain" description="UNC-45/Cro1/She4 central" evidence="3">
    <location>
        <begin position="41"/>
        <end position="202"/>
    </location>
</feature>
<dbReference type="InterPro" id="IPR024660">
    <property type="entry name" value="UCS_central_dom"/>
</dbReference>
<evidence type="ECO:0000256" key="2">
    <source>
        <dbReference type="ARBA" id="ARBA00022490"/>
    </source>
</evidence>
<dbReference type="Pfam" id="PF11701">
    <property type="entry name" value="UNC45-central"/>
    <property type="match status" value="1"/>
</dbReference>
<organism evidence="4 5">
    <name type="scientific">Kwoniella shivajii</name>
    <dbReference type="NCBI Taxonomy" id="564305"/>
    <lineage>
        <taxon>Eukaryota</taxon>
        <taxon>Fungi</taxon>
        <taxon>Dikarya</taxon>
        <taxon>Basidiomycota</taxon>
        <taxon>Agaricomycotina</taxon>
        <taxon>Tremellomycetes</taxon>
        <taxon>Tremellales</taxon>
        <taxon>Cryptococcaceae</taxon>
        <taxon>Kwoniella</taxon>
    </lineage>
</organism>
<gene>
    <name evidence="4" type="ORF">IL334_002767</name>
</gene>
<evidence type="ECO:0000259" key="3">
    <source>
        <dbReference type="Pfam" id="PF11701"/>
    </source>
</evidence>
<dbReference type="InterPro" id="IPR016024">
    <property type="entry name" value="ARM-type_fold"/>
</dbReference>
<keyword evidence="5" id="KW-1185">Reference proteome</keyword>
<evidence type="ECO:0000313" key="4">
    <source>
        <dbReference type="EMBL" id="WRT65818.1"/>
    </source>
</evidence>
<dbReference type="Proteomes" id="UP001329825">
    <property type="component" value="Chromosome 3"/>
</dbReference>